<accession>A0A4Q9KBI1</accession>
<reference evidence="1 2" key="1">
    <citation type="submission" date="2019-01" db="EMBL/GenBank/DDBJ databases">
        <title>Lactibacter flavus gen. nov., sp. nov., a novel bacterium of the family Propionibacteriaceae isolated from raw milk and dairy products.</title>
        <authorList>
            <person name="Huptas C."/>
            <person name="Wenning M."/>
            <person name="Breitenwieser F."/>
            <person name="Doll E."/>
            <person name="Von Neubeck M."/>
            <person name="Busse H.-J."/>
            <person name="Scherer S."/>
        </authorList>
    </citation>
    <scope>NUCLEOTIDE SEQUENCE [LARGE SCALE GENOMIC DNA]</scope>
    <source>
        <strain evidence="1 2">KCTC 33808</strain>
    </source>
</reference>
<proteinExistence type="predicted"/>
<protein>
    <submittedName>
        <fullName evidence="1">Uncharacterized protein</fullName>
    </submittedName>
</protein>
<keyword evidence="2" id="KW-1185">Reference proteome</keyword>
<organism evidence="1 2">
    <name type="scientific">Propioniciclava sinopodophylli</name>
    <dbReference type="NCBI Taxonomy" id="1837344"/>
    <lineage>
        <taxon>Bacteria</taxon>
        <taxon>Bacillati</taxon>
        <taxon>Actinomycetota</taxon>
        <taxon>Actinomycetes</taxon>
        <taxon>Propionibacteriales</taxon>
        <taxon>Propionibacteriaceae</taxon>
        <taxon>Propioniciclava</taxon>
    </lineage>
</organism>
<dbReference type="RefSeq" id="WP_131169291.1">
    <property type="nucleotide sequence ID" value="NZ_SDMQ01000013.1"/>
</dbReference>
<sequence length="320" mass="34605">MTWTIWLLGGALALLVAFALLAPLESLRWWATRGAIETRRTFARVCAPAPPASSPLPDRFVVYLSGVGVVSGDGLSLRERAVLDAVATALPSVRVVADVFPYSAENRSLAQRATRWLWTRLDRLRRVRRESLVPKLINVRNILQVLVSADPRYGPTFNAGLGQQVVRSLERHGWTPGCGVPVTLIGFSGGAQMALGASTLLALMGMRVSVVSVGGVFGDDPGLEHIEHLWDIRGSRDLSRKLGPLAFPGRWPFARGSAWHHALADGRVTVLDGGPVHHDGRGAYFEGRRPGPDGVIPAQRTIRLLTDILGDGGADHHTQP</sequence>
<evidence type="ECO:0000313" key="1">
    <source>
        <dbReference type="EMBL" id="TBT83191.1"/>
    </source>
</evidence>
<dbReference type="AlphaFoldDB" id="A0A4Q9KBI1"/>
<dbReference type="Proteomes" id="UP000292373">
    <property type="component" value="Unassembled WGS sequence"/>
</dbReference>
<dbReference type="OrthoDB" id="5141003at2"/>
<dbReference type="EMBL" id="SDMQ01000013">
    <property type="protein sequence ID" value="TBT83191.1"/>
    <property type="molecule type" value="Genomic_DNA"/>
</dbReference>
<evidence type="ECO:0000313" key="2">
    <source>
        <dbReference type="Proteomes" id="UP000292373"/>
    </source>
</evidence>
<comment type="caution">
    <text evidence="1">The sequence shown here is derived from an EMBL/GenBank/DDBJ whole genome shotgun (WGS) entry which is preliminary data.</text>
</comment>
<gene>
    <name evidence="1" type="ORF">ET989_11995</name>
</gene>
<name>A0A4Q9KBI1_9ACTN</name>